<dbReference type="InterPro" id="IPR008333">
    <property type="entry name" value="Cbr1-like_FAD-bd_dom"/>
</dbReference>
<reference evidence="8 9" key="1">
    <citation type="journal article" date="2021" name="J. Hered.">
        <title>A chromosome-level genome assembly of the parasitoid wasp, Cotesia glomerata (Hymenoptera: Braconidae).</title>
        <authorList>
            <person name="Pinto B.J."/>
            <person name="Weis J.J."/>
            <person name="Gamble T."/>
            <person name="Ode P.J."/>
            <person name="Paul R."/>
            <person name="Zaspel J.M."/>
        </authorList>
    </citation>
    <scope>NUCLEOTIDE SEQUENCE [LARGE SCALE GENOMIC DNA]</scope>
    <source>
        <strain evidence="8">CgM1</strain>
    </source>
</reference>
<dbReference type="AlphaFoldDB" id="A0AAV7IGH8"/>
<proteinExistence type="inferred from homology"/>
<dbReference type="Gene3D" id="2.40.30.10">
    <property type="entry name" value="Translation factors"/>
    <property type="match status" value="1"/>
</dbReference>
<evidence type="ECO:0000256" key="4">
    <source>
        <dbReference type="ARBA" id="ARBA00022827"/>
    </source>
</evidence>
<evidence type="ECO:0000256" key="2">
    <source>
        <dbReference type="ARBA" id="ARBA00006105"/>
    </source>
</evidence>
<dbReference type="Pfam" id="PF00175">
    <property type="entry name" value="NAD_binding_1"/>
    <property type="match status" value="1"/>
</dbReference>
<dbReference type="PRINTS" id="PR00406">
    <property type="entry name" value="CYTB5RDTASE"/>
</dbReference>
<accession>A0AAV7IGH8</accession>
<dbReference type="InterPro" id="IPR019180">
    <property type="entry name" value="Oxidoreductase-like_N"/>
</dbReference>
<feature type="domain" description="FAD-binding FR-type" evidence="7">
    <location>
        <begin position="50"/>
        <end position="150"/>
    </location>
</feature>
<comment type="similarity">
    <text evidence="2">Belongs to the flavoprotein pyridine nucleotide cytochrome reductase family.</text>
</comment>
<dbReference type="InterPro" id="IPR039261">
    <property type="entry name" value="FNR_nucleotide-bd"/>
</dbReference>
<comment type="cofactor">
    <cofactor evidence="1 6">
        <name>FAD</name>
        <dbReference type="ChEBI" id="CHEBI:57692"/>
    </cofactor>
</comment>
<evidence type="ECO:0000259" key="7">
    <source>
        <dbReference type="PROSITE" id="PS51384"/>
    </source>
</evidence>
<keyword evidence="5" id="KW-0560">Oxidoreductase</keyword>
<evidence type="ECO:0000256" key="3">
    <source>
        <dbReference type="ARBA" id="ARBA00022630"/>
    </source>
</evidence>
<dbReference type="PROSITE" id="PS51384">
    <property type="entry name" value="FAD_FR"/>
    <property type="match status" value="1"/>
</dbReference>
<keyword evidence="4 6" id="KW-0274">FAD</keyword>
<evidence type="ECO:0000313" key="9">
    <source>
        <dbReference type="Proteomes" id="UP000826195"/>
    </source>
</evidence>
<dbReference type="SUPFAM" id="SSF52343">
    <property type="entry name" value="Ferredoxin reductase-like, C-terminal NADP-linked domain"/>
    <property type="match status" value="1"/>
</dbReference>
<dbReference type="Gene3D" id="3.40.50.80">
    <property type="entry name" value="Nucleotide-binding domain of ferredoxin-NADP reductase (FNR) module"/>
    <property type="match status" value="1"/>
</dbReference>
<keyword evidence="9" id="KW-1185">Reference proteome</keyword>
<dbReference type="Proteomes" id="UP000826195">
    <property type="component" value="Unassembled WGS sequence"/>
</dbReference>
<evidence type="ECO:0000256" key="5">
    <source>
        <dbReference type="ARBA" id="ARBA00023002"/>
    </source>
</evidence>
<dbReference type="PANTHER" id="PTHR19370:SF184">
    <property type="entry name" value="NADH-CYTOCHROME B5 REDUCTASE-LIKE"/>
    <property type="match status" value="1"/>
</dbReference>
<dbReference type="InterPro" id="IPR017938">
    <property type="entry name" value="Riboflavin_synthase-like_b-brl"/>
</dbReference>
<dbReference type="PANTHER" id="PTHR19370">
    <property type="entry name" value="NADH-CYTOCHROME B5 REDUCTASE"/>
    <property type="match status" value="1"/>
</dbReference>
<name>A0AAV7IGH8_COTGL</name>
<feature type="binding site" evidence="6">
    <location>
        <position position="102"/>
    </location>
    <ligand>
        <name>FAD</name>
        <dbReference type="ChEBI" id="CHEBI:57692"/>
    </ligand>
</feature>
<dbReference type="SUPFAM" id="SSF63380">
    <property type="entry name" value="Riboflavin synthase domain-like"/>
    <property type="match status" value="1"/>
</dbReference>
<feature type="binding site" evidence="6">
    <location>
        <position position="116"/>
    </location>
    <ligand>
        <name>FAD</name>
        <dbReference type="ChEBI" id="CHEBI:57692"/>
    </ligand>
</feature>
<dbReference type="EMBL" id="JAHXZJ010001864">
    <property type="protein sequence ID" value="KAH0550163.1"/>
    <property type="molecule type" value="Genomic_DNA"/>
</dbReference>
<sequence>MLSNRPQSPKEEDCCGNSCNPCIFDVHKNLLKQWELKKLNSKSNNILEPLVYKLFKVYELKQLNDDYITLILRYSDKEINDGRVIFNPGQHVVINYLKWSKPFTPISWSDDTITFLIRIYADGINTKRLKNLEIGELIKVRGPYGDFVYSRNKFKSIVMLSIGSGLAAFLPIIKSIVDDEEDETRVCLNAGFRSLDLVPLTRNLQLFTDYWNIECNLYLTEDASKKVNGINIEKGRIDERICKCILDNYSASSSLVLICGTEKFNLSLEKWIVECNFMNYHVFK</sequence>
<protein>
    <recommendedName>
        <fullName evidence="7">FAD-binding FR-type domain-containing protein</fullName>
    </recommendedName>
</protein>
<dbReference type="Pfam" id="PF00970">
    <property type="entry name" value="FAD_binding_6"/>
    <property type="match status" value="1"/>
</dbReference>
<dbReference type="InterPro" id="IPR001433">
    <property type="entry name" value="OxRdtase_FAD/NAD-bd"/>
</dbReference>
<organism evidence="8 9">
    <name type="scientific">Cotesia glomerata</name>
    <name type="common">Lepidopteran parasitic wasp</name>
    <name type="synonym">Apanteles glomeratus</name>
    <dbReference type="NCBI Taxonomy" id="32391"/>
    <lineage>
        <taxon>Eukaryota</taxon>
        <taxon>Metazoa</taxon>
        <taxon>Ecdysozoa</taxon>
        <taxon>Arthropoda</taxon>
        <taxon>Hexapoda</taxon>
        <taxon>Insecta</taxon>
        <taxon>Pterygota</taxon>
        <taxon>Neoptera</taxon>
        <taxon>Endopterygota</taxon>
        <taxon>Hymenoptera</taxon>
        <taxon>Apocrita</taxon>
        <taxon>Ichneumonoidea</taxon>
        <taxon>Braconidae</taxon>
        <taxon>Microgastrinae</taxon>
        <taxon>Cotesia</taxon>
    </lineage>
</organism>
<evidence type="ECO:0000313" key="8">
    <source>
        <dbReference type="EMBL" id="KAH0550163.1"/>
    </source>
</evidence>
<dbReference type="GO" id="GO:0016491">
    <property type="term" value="F:oxidoreductase activity"/>
    <property type="evidence" value="ECO:0007669"/>
    <property type="project" value="UniProtKB-KW"/>
</dbReference>
<gene>
    <name evidence="8" type="ORF">KQX54_017819</name>
</gene>
<keyword evidence="3 6" id="KW-0285">Flavoprotein</keyword>
<evidence type="ECO:0000256" key="1">
    <source>
        <dbReference type="ARBA" id="ARBA00001974"/>
    </source>
</evidence>
<dbReference type="Pfam" id="PF09791">
    <property type="entry name" value="Oxidored-like"/>
    <property type="match status" value="1"/>
</dbReference>
<comment type="caution">
    <text evidence="8">The sequence shown here is derived from an EMBL/GenBank/DDBJ whole genome shotgun (WGS) entry which is preliminary data.</text>
</comment>
<dbReference type="InterPro" id="IPR017927">
    <property type="entry name" value="FAD-bd_FR_type"/>
</dbReference>
<dbReference type="InterPro" id="IPR001834">
    <property type="entry name" value="CBR-like"/>
</dbReference>
<evidence type="ECO:0000256" key="6">
    <source>
        <dbReference type="PIRSR" id="PIRSR601834-1"/>
    </source>
</evidence>
<dbReference type="CDD" id="cd06183">
    <property type="entry name" value="cyt_b5_reduct_like"/>
    <property type="match status" value="1"/>
</dbReference>